<dbReference type="EMBL" id="AAXKXX010000001">
    <property type="protein sequence ID" value="EGQ4383670.1"/>
    <property type="molecule type" value="Genomic_DNA"/>
</dbReference>
<evidence type="ECO:0000313" key="1">
    <source>
        <dbReference type="EMBL" id="EGQ4383670.1"/>
    </source>
</evidence>
<reference evidence="3 7" key="5">
    <citation type="submission" date="2020-12" db="EMBL/GenBank/DDBJ databases">
        <title>Whole genome sequencing and de novo assembly of Staphylococcus pseudintermedius: a novel pangenome approach to unravel pathogenesis of canine pyoderma.</title>
        <authorList>
            <person name="Ferrer L."/>
            <person name="Perez D."/>
            <person name="Fonticoba R."/>
            <person name="Vines J."/>
            <person name="Fabregas N."/>
            <person name="Madronero S."/>
            <person name="Meroni G."/>
            <person name="Martino P."/>
            <person name="Martinez S."/>
            <person name="Cusco A."/>
            <person name="Migura L."/>
            <person name="Francino O."/>
        </authorList>
    </citation>
    <scope>NUCLEOTIDE SEQUENCE [LARGE SCALE GENOMIC DNA]</scope>
    <source>
        <strain evidence="3 7">HSP080</strain>
    </source>
</reference>
<keyword evidence="2" id="KW-0862">Zinc</keyword>
<dbReference type="OMA" id="QCTVGEK"/>
<evidence type="ECO:0000313" key="8">
    <source>
        <dbReference type="Proteomes" id="UP000600220"/>
    </source>
</evidence>
<dbReference type="OrthoDB" id="2454446at2"/>
<evidence type="ECO:0000313" key="7">
    <source>
        <dbReference type="Proteomes" id="UP000595859"/>
    </source>
</evidence>
<evidence type="ECO:0000313" key="4">
    <source>
        <dbReference type="EMBL" id="REA83947.1"/>
    </source>
</evidence>
<dbReference type="Proteomes" id="UP000595859">
    <property type="component" value="Chromosome"/>
</dbReference>
<reference evidence="2 5" key="1">
    <citation type="journal article" date="2018" name="Vet. Microbiol.">
        <title>Clonal diversity and geographic distribution of methicillin-resistant Staphylococcus pseudintermedius from Australian animals: Discovery of novel sequence types.</title>
        <authorList>
            <person name="Worthing K.A."/>
            <person name="Abraham S."/>
            <person name="Coombs G.W."/>
            <person name="Pang S."/>
            <person name="Saputra S."/>
            <person name="Jordan D."/>
            <person name="Trott D.J."/>
            <person name="Norris J.M."/>
        </authorList>
    </citation>
    <scope>NUCLEOTIDE SEQUENCE [LARGE SCALE GENOMIC DNA]</scope>
    <source>
        <strain evidence="2 5">ST525 1</strain>
    </source>
</reference>
<reference evidence="1 8" key="4">
    <citation type="submission" date="2018-11" db="EMBL/GenBank/DDBJ databases">
        <authorList>
            <consortium name="Veterinary Laboratory Investigation and Response Network"/>
        </authorList>
    </citation>
    <scope>NUCLEOTIDE SEQUENCE [LARGE SCALE GENOMIC DNA]</scope>
    <source>
        <strain evidence="1 8">SPSE-18-VL-LA-PA-Ryan-0021</strain>
    </source>
</reference>
<protein>
    <submittedName>
        <fullName evidence="2">Zinc-finger domain-containing protein</fullName>
    </submittedName>
</protein>
<dbReference type="GO" id="GO:0008270">
    <property type="term" value="F:zinc ion binding"/>
    <property type="evidence" value="ECO:0007669"/>
    <property type="project" value="UniProtKB-KW"/>
</dbReference>
<dbReference type="InterPro" id="IPR019718">
    <property type="entry name" value="DUF2602"/>
</dbReference>
<gene>
    <name evidence="2" type="ORF">DD902_08260</name>
    <name evidence="4" type="ORF">DV961_02425</name>
    <name evidence="1" type="ORF">EGV54_00960</name>
    <name evidence="3" type="ORF">JGZ15_06545</name>
</gene>
<dbReference type="Proteomes" id="UP000256409">
    <property type="component" value="Unassembled WGS sequence"/>
</dbReference>
<dbReference type="EMBL" id="QQPC01000009">
    <property type="protein sequence ID" value="REA83947.1"/>
    <property type="molecule type" value="Genomic_DNA"/>
</dbReference>
<organism evidence="2 5">
    <name type="scientific">Staphylococcus pseudintermedius</name>
    <dbReference type="NCBI Taxonomy" id="283734"/>
    <lineage>
        <taxon>Bacteria</taxon>
        <taxon>Bacillati</taxon>
        <taxon>Bacillota</taxon>
        <taxon>Bacilli</taxon>
        <taxon>Bacillales</taxon>
        <taxon>Staphylococcaceae</taxon>
        <taxon>Staphylococcus</taxon>
        <taxon>Staphylococcus intermedius group</taxon>
    </lineage>
</organism>
<dbReference type="Pfam" id="PF10782">
    <property type="entry name" value="zf-C2HCIx2C"/>
    <property type="match status" value="1"/>
</dbReference>
<keyword evidence="8" id="KW-1185">Reference proteome</keyword>
<keyword evidence="2" id="KW-0863">Zinc-finger</keyword>
<dbReference type="EMBL" id="QEIT01000037">
    <property type="protein sequence ID" value="PWZ74426.1"/>
    <property type="molecule type" value="Genomic_DNA"/>
</dbReference>
<keyword evidence="2" id="KW-0479">Metal-binding</keyword>
<dbReference type="Proteomes" id="UP000600220">
    <property type="component" value="Unassembled WGS sequence"/>
</dbReference>
<dbReference type="Proteomes" id="UP000246800">
    <property type="component" value="Unassembled WGS sequence"/>
</dbReference>
<dbReference type="EMBL" id="CP066884">
    <property type="protein sequence ID" value="QQM97201.1"/>
    <property type="molecule type" value="Genomic_DNA"/>
</dbReference>
<evidence type="ECO:0000313" key="6">
    <source>
        <dbReference type="Proteomes" id="UP000256409"/>
    </source>
</evidence>
<reference evidence="4" key="2">
    <citation type="journal article" date="2018" name="Vet. Microbiol.">
        <title>Methicillin-resistant staphylococci amongst veterinary personnel, personnel-owned pets, patients and the hospital environment of two small animal veterinary hospitals.</title>
        <authorList>
            <person name="Worthing K.A."/>
            <person name="Brown J."/>
            <person name="Gerber L."/>
            <person name="Abraham S."/>
            <person name="Trott D."/>
            <person name="Norris J.M."/>
        </authorList>
    </citation>
    <scope>NUCLEOTIDE SEQUENCE</scope>
    <source>
        <strain evidence="4">ST496-2</strain>
    </source>
</reference>
<name>A0A1B1P0V2_STAPS</name>
<evidence type="ECO:0000313" key="2">
    <source>
        <dbReference type="EMBL" id="PWZ74426.1"/>
    </source>
</evidence>
<dbReference type="eggNOG" id="ENOG50331EA">
    <property type="taxonomic scope" value="Bacteria"/>
</dbReference>
<dbReference type="RefSeq" id="WP_014613917.1">
    <property type="nucleotide sequence ID" value="NZ_AP019372.1"/>
</dbReference>
<sequence length="61" mass="6818">MLTDSEKKAIASIDHLSQQYCEHCLVKAHLRKTKGKTQAHHFCINACSIGKQIQQLGNALQ</sequence>
<dbReference type="AlphaFoldDB" id="A0A1B1P0V2"/>
<dbReference type="GeneID" id="93822837"/>
<evidence type="ECO:0000313" key="5">
    <source>
        <dbReference type="Proteomes" id="UP000246800"/>
    </source>
</evidence>
<proteinExistence type="predicted"/>
<evidence type="ECO:0000313" key="3">
    <source>
        <dbReference type="EMBL" id="QQM97201.1"/>
    </source>
</evidence>
<reference evidence="6" key="3">
    <citation type="journal article" date="2018" name="Vet. Microbiol.">
        <title>Molecular epidemiology of methicillin-resistant staphylococci amongst veterinary personnel, personnel-owned pets, patients and the hospital environment of two companion animal veterinary hospitals.</title>
        <authorList>
            <person name="Worthing K.A."/>
            <person name="Brown J."/>
            <person name="Gerber L."/>
            <person name="Abraham S."/>
            <person name="Trott D."/>
            <person name="Norris J.M."/>
        </authorList>
    </citation>
    <scope>NUCLEOTIDE SEQUENCE [LARGE SCALE GENOMIC DNA]</scope>
    <source>
        <strain evidence="6">ST496-2</strain>
    </source>
</reference>
<accession>A0A1B1P0V2</accession>